<dbReference type="InterPro" id="IPR001128">
    <property type="entry name" value="Cyt_P450"/>
</dbReference>
<dbReference type="PRINTS" id="PR01239">
    <property type="entry name" value="EP450IICYP52"/>
</dbReference>
<evidence type="ECO:0000256" key="3">
    <source>
        <dbReference type="ARBA" id="ARBA00022723"/>
    </source>
</evidence>
<dbReference type="VEuPathDB" id="FungiDB:PADG_12310"/>
<dbReference type="PRINTS" id="PR00385">
    <property type="entry name" value="P450"/>
</dbReference>
<dbReference type="VEuPathDB" id="FungiDB:PADG_12311"/>
<dbReference type="VEuPathDB" id="FungiDB:PADG_12312"/>
<dbReference type="PANTHER" id="PTHR24287">
    <property type="entry name" value="P450, PUTATIVE (EUROFUNG)-RELATED"/>
    <property type="match status" value="1"/>
</dbReference>
<organism evidence="7 8">
    <name type="scientific">Paracoccidioides brasiliensis</name>
    <dbReference type="NCBI Taxonomy" id="121759"/>
    <lineage>
        <taxon>Eukaryota</taxon>
        <taxon>Fungi</taxon>
        <taxon>Dikarya</taxon>
        <taxon>Ascomycota</taxon>
        <taxon>Pezizomycotina</taxon>
        <taxon>Eurotiomycetes</taxon>
        <taxon>Eurotiomycetidae</taxon>
        <taxon>Onygenales</taxon>
        <taxon>Ajellomycetaceae</taxon>
        <taxon>Paracoccidioides</taxon>
    </lineage>
</organism>
<dbReference type="AlphaFoldDB" id="A0A1D2JMS7"/>
<dbReference type="Gene3D" id="1.10.630.10">
    <property type="entry name" value="Cytochrome P450"/>
    <property type="match status" value="1"/>
</dbReference>
<evidence type="ECO:0000313" key="7">
    <source>
        <dbReference type="EMBL" id="ODH43098.1"/>
    </source>
</evidence>
<evidence type="ECO:0000313" key="8">
    <source>
        <dbReference type="Proteomes" id="UP000242814"/>
    </source>
</evidence>
<protein>
    <recommendedName>
        <fullName evidence="9">Cytochrome P450</fullName>
    </recommendedName>
</protein>
<keyword evidence="6" id="KW-0503">Monooxygenase</keyword>
<dbReference type="PANTHER" id="PTHR24287:SF5">
    <property type="entry name" value="P450, PUTATIVE (EUROFUNG)-RELATED"/>
    <property type="match status" value="1"/>
</dbReference>
<evidence type="ECO:0000256" key="2">
    <source>
        <dbReference type="ARBA" id="ARBA00010617"/>
    </source>
</evidence>
<dbReference type="SUPFAM" id="SSF48264">
    <property type="entry name" value="Cytochrome P450"/>
    <property type="match status" value="1"/>
</dbReference>
<gene>
    <name evidence="7" type="ORF">ACO22_01101</name>
</gene>
<dbReference type="Pfam" id="PF00067">
    <property type="entry name" value="p450"/>
    <property type="match status" value="1"/>
</dbReference>
<evidence type="ECO:0000256" key="1">
    <source>
        <dbReference type="ARBA" id="ARBA00001971"/>
    </source>
</evidence>
<dbReference type="InterPro" id="IPR002974">
    <property type="entry name" value="Cyt_P450_E_CYP52_ascomycetes"/>
</dbReference>
<reference evidence="7 8" key="1">
    <citation type="submission" date="2016-06" db="EMBL/GenBank/DDBJ databases">
        <authorList>
            <person name="Kjaerup R.B."/>
            <person name="Dalgaard T.S."/>
            <person name="Juul-Madsen H.R."/>
        </authorList>
    </citation>
    <scope>NUCLEOTIDE SEQUENCE [LARGE SCALE GENOMIC DNA]</scope>
    <source>
        <strain evidence="7 8">Pb300</strain>
    </source>
</reference>
<dbReference type="InterPro" id="IPR036396">
    <property type="entry name" value="Cyt_P450_sf"/>
</dbReference>
<dbReference type="GO" id="GO:0005506">
    <property type="term" value="F:iron ion binding"/>
    <property type="evidence" value="ECO:0007669"/>
    <property type="project" value="InterPro"/>
</dbReference>
<dbReference type="InterPro" id="IPR047146">
    <property type="entry name" value="Cyt_P450_E_CYP52_fungi"/>
</dbReference>
<comment type="caution">
    <text evidence="7">The sequence shown here is derived from an EMBL/GenBank/DDBJ whole genome shotgun (WGS) entry which is preliminary data.</text>
</comment>
<comment type="cofactor">
    <cofactor evidence="1">
        <name>heme</name>
        <dbReference type="ChEBI" id="CHEBI:30413"/>
    </cofactor>
</comment>
<comment type="similarity">
    <text evidence="2">Belongs to the cytochrome P450 family.</text>
</comment>
<dbReference type="Proteomes" id="UP000242814">
    <property type="component" value="Unassembled WGS sequence"/>
</dbReference>
<evidence type="ECO:0000256" key="4">
    <source>
        <dbReference type="ARBA" id="ARBA00023002"/>
    </source>
</evidence>
<evidence type="ECO:0000256" key="5">
    <source>
        <dbReference type="ARBA" id="ARBA00023004"/>
    </source>
</evidence>
<keyword evidence="4" id="KW-0560">Oxidoreductase</keyword>
<proteinExistence type="inferred from homology"/>
<dbReference type="GO" id="GO:0020037">
    <property type="term" value="F:heme binding"/>
    <property type="evidence" value="ECO:0007669"/>
    <property type="project" value="InterPro"/>
</dbReference>
<name>A0A1D2JMS7_PARBR</name>
<dbReference type="GO" id="GO:0016712">
    <property type="term" value="F:oxidoreductase activity, acting on paired donors, with incorporation or reduction of molecular oxygen, reduced flavin or flavoprotein as one donor, and incorporation of one atom of oxygen"/>
    <property type="evidence" value="ECO:0007669"/>
    <property type="project" value="InterPro"/>
</dbReference>
<evidence type="ECO:0000256" key="6">
    <source>
        <dbReference type="ARBA" id="ARBA00023033"/>
    </source>
</evidence>
<dbReference type="EMBL" id="LZYO01000024">
    <property type="protein sequence ID" value="ODH43098.1"/>
    <property type="molecule type" value="Genomic_DNA"/>
</dbReference>
<evidence type="ECO:0008006" key="9">
    <source>
        <dbReference type="Google" id="ProtNLM"/>
    </source>
</evidence>
<sequence>MSLFPRAVEGFELMDLFYGLIIDVTTEFLLGQGINSLECPKGNFVDTFKEVQRFQVLVTAVRHFYLRSTYKRAIKVIDNFVLPFVRKALQFPEDELQQLSRSESSFTFLHSFALFTRDPKMIRDKIVAILLAGRDTTASTLPWTFYELSNYPKLYAKLRVEVLYFGYLCNNINEILRLYPALPFNSRTALADTVLPIGGGPNDDMPITVLKGDIIIYSTPALHRRKDLNPPASESFADPVPEQTIKNIKEPRINVSAFAKAQRNSITDFKVELQPRVHLGQKNIPISSGRDKLNTAQIPPLSSLQLQKTPGNWKPDTSENIDEVYRLADEYAFEHVQILTQHPREAGAREDSKLRYHSEVSKPRECVRNNVLPTRKDV</sequence>
<keyword evidence="3" id="KW-0479">Metal-binding</keyword>
<keyword evidence="5" id="KW-0408">Iron</keyword>
<accession>A0A1D2JMS7</accession>
<dbReference type="VEuPathDB" id="FungiDB:PABG_04068"/>
<dbReference type="VEuPathDB" id="FungiDB:PABG_11877"/>